<gene>
    <name evidence="2" type="ORF">EEJ31_12730</name>
</gene>
<feature type="region of interest" description="Disordered" evidence="1">
    <location>
        <begin position="1"/>
        <end position="80"/>
    </location>
</feature>
<dbReference type="AlphaFoldDB" id="A0A3M8KV58"/>
<name>A0A3M8KV58_9MICO</name>
<keyword evidence="3" id="KW-1185">Reference proteome</keyword>
<evidence type="ECO:0000313" key="2">
    <source>
        <dbReference type="EMBL" id="RNE57016.1"/>
    </source>
</evidence>
<feature type="compositionally biased region" description="Basic and acidic residues" evidence="1">
    <location>
        <begin position="59"/>
        <end position="80"/>
    </location>
</feature>
<reference evidence="2 3" key="1">
    <citation type="submission" date="2018-11" db="EMBL/GenBank/DDBJ databases">
        <title>Cryobacterium sp. nov., isolated from rhizosphere soil of lettuce.</title>
        <authorList>
            <person name="Wang Y."/>
        </authorList>
    </citation>
    <scope>NUCLEOTIDE SEQUENCE [LARGE SCALE GENOMIC DNA]</scope>
    <source>
        <strain evidence="2 3">NEAU-85</strain>
    </source>
</reference>
<organism evidence="2 3">
    <name type="scientific">Cryobacterium tepidiphilum</name>
    <dbReference type="NCBI Taxonomy" id="2486026"/>
    <lineage>
        <taxon>Bacteria</taxon>
        <taxon>Bacillati</taxon>
        <taxon>Actinomycetota</taxon>
        <taxon>Actinomycetes</taxon>
        <taxon>Micrococcales</taxon>
        <taxon>Microbacteriaceae</taxon>
        <taxon>Cryobacterium</taxon>
    </lineage>
</organism>
<feature type="compositionally biased region" description="Polar residues" evidence="1">
    <location>
        <begin position="1"/>
        <end position="20"/>
    </location>
</feature>
<sequence>MSDQSDYPRNDGTSSATDDSSVGLGNRPDEFLEDTSPHEPKRSEPGSAVEDDGPPEEPGIDKDRDLKQRASARPDSEVPD</sequence>
<feature type="compositionally biased region" description="Basic and acidic residues" evidence="1">
    <location>
        <begin position="27"/>
        <end position="44"/>
    </location>
</feature>
<evidence type="ECO:0000256" key="1">
    <source>
        <dbReference type="SAM" id="MobiDB-lite"/>
    </source>
</evidence>
<proteinExistence type="predicted"/>
<evidence type="ECO:0000313" key="3">
    <source>
        <dbReference type="Proteomes" id="UP000279859"/>
    </source>
</evidence>
<protein>
    <submittedName>
        <fullName evidence="2">Uncharacterized protein</fullName>
    </submittedName>
</protein>
<dbReference type="EMBL" id="RDSR01000025">
    <property type="protein sequence ID" value="RNE57016.1"/>
    <property type="molecule type" value="Genomic_DNA"/>
</dbReference>
<accession>A0A3M8KV58</accession>
<comment type="caution">
    <text evidence="2">The sequence shown here is derived from an EMBL/GenBank/DDBJ whole genome shotgun (WGS) entry which is preliminary data.</text>
</comment>
<dbReference type="RefSeq" id="WP_123046664.1">
    <property type="nucleotide sequence ID" value="NZ_RDSR01000025.1"/>
</dbReference>
<dbReference type="Proteomes" id="UP000279859">
    <property type="component" value="Unassembled WGS sequence"/>
</dbReference>